<gene>
    <name evidence="2" type="primary">LOC111123653</name>
</gene>
<reference evidence="2" key="1">
    <citation type="submission" date="2025-08" db="UniProtKB">
        <authorList>
            <consortium name="RefSeq"/>
        </authorList>
    </citation>
    <scope>IDENTIFICATION</scope>
    <source>
        <tissue evidence="2">Whole sample</tissue>
    </source>
</reference>
<sequence>MASDTKKRRTETILNERKYEEGKWLHTILTLCYDMDTKSSIILTPLRIDVCNANTSKGTSFSKAFCDTTQYDEGYMFGDIFGYGITVLTNYEEDESTPTDKPLLLVLQKLLDFLNTSRNINLPNKQSLQSISETELTVLVANHLLGKLGTSSCYLIDKNCCGKKRDNCFCGETSCKMTGEYGDTSIGNVEVWQGNLDILINNDLAVKPLDENPDSPGGKSATEFKLRNDLQRNPQIIAQTIVFSFLQKKRHPERSNFLTPCIGIGSTELIVMLYDSEHDVLLESSTVPLFEQDLSLKFSFQAILVCWLTVNYKFFCCGLDERYRKHKSNFFVHAKEKIQIYEDKLTLGNVCNTTQLNDRNILLPPSKLLRSKKVHDNTATLLNCLKKVSQSEYPDSNDIGSTSSSK</sequence>
<dbReference type="Proteomes" id="UP000694844">
    <property type="component" value="Chromosome 3"/>
</dbReference>
<dbReference type="RefSeq" id="XP_022321839.1">
    <property type="nucleotide sequence ID" value="XM_022466131.1"/>
</dbReference>
<protein>
    <submittedName>
        <fullName evidence="2">Uncharacterized protein LOC111123653</fullName>
    </submittedName>
</protein>
<dbReference type="OrthoDB" id="6143593at2759"/>
<evidence type="ECO:0000313" key="1">
    <source>
        <dbReference type="Proteomes" id="UP000694844"/>
    </source>
</evidence>
<dbReference type="AlphaFoldDB" id="A0A8B8D2V4"/>
<organism evidence="1 2">
    <name type="scientific">Crassostrea virginica</name>
    <name type="common">Eastern oyster</name>
    <dbReference type="NCBI Taxonomy" id="6565"/>
    <lineage>
        <taxon>Eukaryota</taxon>
        <taxon>Metazoa</taxon>
        <taxon>Spiralia</taxon>
        <taxon>Lophotrochozoa</taxon>
        <taxon>Mollusca</taxon>
        <taxon>Bivalvia</taxon>
        <taxon>Autobranchia</taxon>
        <taxon>Pteriomorphia</taxon>
        <taxon>Ostreida</taxon>
        <taxon>Ostreoidea</taxon>
        <taxon>Ostreidae</taxon>
        <taxon>Crassostrea</taxon>
    </lineage>
</organism>
<proteinExistence type="predicted"/>
<dbReference type="KEGG" id="cvn:111123653"/>
<dbReference type="GeneID" id="111123653"/>
<accession>A0A8B8D2V4</accession>
<evidence type="ECO:0000313" key="2">
    <source>
        <dbReference type="RefSeq" id="XP_022321839.1"/>
    </source>
</evidence>
<name>A0A8B8D2V4_CRAVI</name>
<keyword evidence="1" id="KW-1185">Reference proteome</keyword>